<dbReference type="Pfam" id="PF00805">
    <property type="entry name" value="Pentapeptide"/>
    <property type="match status" value="1"/>
</dbReference>
<dbReference type="InterPro" id="IPR034660">
    <property type="entry name" value="DinB/YfiT-like"/>
</dbReference>
<gene>
    <name evidence="2" type="ORF">CGE01nite_03780</name>
</gene>
<dbReference type="Proteomes" id="UP000320461">
    <property type="component" value="Unassembled WGS sequence"/>
</dbReference>
<feature type="domain" description="DinB-like" evidence="1">
    <location>
        <begin position="148"/>
        <end position="292"/>
    </location>
</feature>
<dbReference type="SUPFAM" id="SSF141571">
    <property type="entry name" value="Pentapeptide repeat-like"/>
    <property type="match status" value="1"/>
</dbReference>
<name>A0A4Y3KGJ0_9CELL</name>
<organism evidence="2 3">
    <name type="scientific">Cellulomonas gelida</name>
    <dbReference type="NCBI Taxonomy" id="1712"/>
    <lineage>
        <taxon>Bacteria</taxon>
        <taxon>Bacillati</taxon>
        <taxon>Actinomycetota</taxon>
        <taxon>Actinomycetes</taxon>
        <taxon>Micrococcales</taxon>
        <taxon>Cellulomonadaceae</taxon>
        <taxon>Cellulomonas</taxon>
    </lineage>
</organism>
<accession>A0A4Y3KGJ0</accession>
<evidence type="ECO:0000313" key="3">
    <source>
        <dbReference type="Proteomes" id="UP000320461"/>
    </source>
</evidence>
<keyword evidence="3" id="KW-1185">Reference proteome</keyword>
<protein>
    <recommendedName>
        <fullName evidence="1">DinB-like domain-containing protein</fullName>
    </recommendedName>
</protein>
<dbReference type="InterPro" id="IPR001646">
    <property type="entry name" value="5peptide_repeat"/>
</dbReference>
<dbReference type="SUPFAM" id="SSF109854">
    <property type="entry name" value="DinB/YfiT-like putative metalloenzymes"/>
    <property type="match status" value="1"/>
</dbReference>
<sequence length="312" mass="35510">MWNFQAARSATSASRTGPDYLGNGPVVAVIPGRARGRVSEARSSVGRMVDFTDEDLRGSRFTHVDLTGAVFRRARLIDIDVRGADLRGARFDGVELVDATITGEVENLTINGVEVSAYVNAELDRRDPDRVKMRPTDPTGFREAWYLLERLWDGTVERARALDPADLHVSVDEEWSFIETLRHLLFVTDSWVRRAILRVPEPWDPLDLPWDQMSDKPGIPRDREVRPSLDEVLAVRADRQATVRTFLSGLTDDRLDEHTVPLEGDSWPPARPFPVRECLSVLLNEEWYHRQFAERDLAVLERRRAEPSAETD</sequence>
<dbReference type="Gene3D" id="2.160.20.80">
    <property type="entry name" value="E3 ubiquitin-protein ligase SopA"/>
    <property type="match status" value="1"/>
</dbReference>
<evidence type="ECO:0000313" key="2">
    <source>
        <dbReference type="EMBL" id="GEA83127.1"/>
    </source>
</evidence>
<reference evidence="2 3" key="1">
    <citation type="submission" date="2019-06" db="EMBL/GenBank/DDBJ databases">
        <title>Whole genome shotgun sequence of Cellulomonas gelida NBRC 3748.</title>
        <authorList>
            <person name="Hosoyama A."/>
            <person name="Uohara A."/>
            <person name="Ohji S."/>
            <person name="Ichikawa N."/>
        </authorList>
    </citation>
    <scope>NUCLEOTIDE SEQUENCE [LARGE SCALE GENOMIC DNA]</scope>
    <source>
        <strain evidence="2 3">NBRC 3748</strain>
    </source>
</reference>
<dbReference type="EMBL" id="BJLQ01000003">
    <property type="protein sequence ID" value="GEA83127.1"/>
    <property type="molecule type" value="Genomic_DNA"/>
</dbReference>
<dbReference type="InterPro" id="IPR024775">
    <property type="entry name" value="DinB-like"/>
</dbReference>
<dbReference type="Gene3D" id="1.20.120.450">
    <property type="entry name" value="dinb family like domain"/>
    <property type="match status" value="1"/>
</dbReference>
<proteinExistence type="predicted"/>
<comment type="caution">
    <text evidence="2">The sequence shown here is derived from an EMBL/GenBank/DDBJ whole genome shotgun (WGS) entry which is preliminary data.</text>
</comment>
<dbReference type="AlphaFoldDB" id="A0A4Y3KGJ0"/>
<evidence type="ECO:0000259" key="1">
    <source>
        <dbReference type="Pfam" id="PF12867"/>
    </source>
</evidence>
<dbReference type="Pfam" id="PF12867">
    <property type="entry name" value="DinB_2"/>
    <property type="match status" value="1"/>
</dbReference>